<organism evidence="1">
    <name type="scientific">marine sediment metagenome</name>
    <dbReference type="NCBI Taxonomy" id="412755"/>
    <lineage>
        <taxon>unclassified sequences</taxon>
        <taxon>metagenomes</taxon>
        <taxon>ecological metagenomes</taxon>
    </lineage>
</organism>
<comment type="caution">
    <text evidence="1">The sequence shown here is derived from an EMBL/GenBank/DDBJ whole genome shotgun (WGS) entry which is preliminary data.</text>
</comment>
<proteinExistence type="predicted"/>
<dbReference type="EMBL" id="LAZR01000407">
    <property type="protein sequence ID" value="KKN70236.1"/>
    <property type="molecule type" value="Genomic_DNA"/>
</dbReference>
<evidence type="ECO:0000313" key="1">
    <source>
        <dbReference type="EMBL" id="KKN70236.1"/>
    </source>
</evidence>
<reference evidence="1" key="1">
    <citation type="journal article" date="2015" name="Nature">
        <title>Complex archaea that bridge the gap between prokaryotes and eukaryotes.</title>
        <authorList>
            <person name="Spang A."/>
            <person name="Saw J.H."/>
            <person name="Jorgensen S.L."/>
            <person name="Zaremba-Niedzwiedzka K."/>
            <person name="Martijn J."/>
            <person name="Lind A.E."/>
            <person name="van Eijk R."/>
            <person name="Schleper C."/>
            <person name="Guy L."/>
            <person name="Ettema T.J."/>
        </authorList>
    </citation>
    <scope>NUCLEOTIDE SEQUENCE</scope>
</reference>
<accession>A0A0F9V9H6</accession>
<sequence length="56" mass="6473">MDERCEMLTALLKESSDCSSDMIVSDLCEIRKAISFDRCLTQEEIAVLENHFMKED</sequence>
<gene>
    <name evidence="1" type="ORF">LCGC14_0432600</name>
</gene>
<dbReference type="AlphaFoldDB" id="A0A0F9V9H6"/>
<name>A0A0F9V9H6_9ZZZZ</name>
<protein>
    <submittedName>
        <fullName evidence="1">Uncharacterized protein</fullName>
    </submittedName>
</protein>